<dbReference type="Proteomes" id="UP000634136">
    <property type="component" value="Unassembled WGS sequence"/>
</dbReference>
<dbReference type="EMBL" id="JAAIUW010000007">
    <property type="protein sequence ID" value="KAF7824781.1"/>
    <property type="molecule type" value="Genomic_DNA"/>
</dbReference>
<dbReference type="AlphaFoldDB" id="A0A834WMK1"/>
<reference evidence="1" key="1">
    <citation type="submission" date="2020-09" db="EMBL/GenBank/DDBJ databases">
        <title>Genome-Enabled Discovery of Anthraquinone Biosynthesis in Senna tora.</title>
        <authorList>
            <person name="Kang S.-H."/>
            <person name="Pandey R.P."/>
            <person name="Lee C.-M."/>
            <person name="Sim J.-S."/>
            <person name="Jeong J.-T."/>
            <person name="Choi B.-S."/>
            <person name="Jung M."/>
            <person name="Ginzburg D."/>
            <person name="Zhao K."/>
            <person name="Won S.Y."/>
            <person name="Oh T.-J."/>
            <person name="Yu Y."/>
            <person name="Kim N.-H."/>
            <person name="Lee O.R."/>
            <person name="Lee T.-H."/>
            <person name="Bashyal P."/>
            <person name="Kim T.-S."/>
            <person name="Lee W.-H."/>
            <person name="Kawkins C."/>
            <person name="Kim C.-K."/>
            <person name="Kim J.S."/>
            <person name="Ahn B.O."/>
            <person name="Rhee S.Y."/>
            <person name="Sohng J.K."/>
        </authorList>
    </citation>
    <scope>NUCLEOTIDE SEQUENCE</scope>
    <source>
        <tissue evidence="1">Leaf</tissue>
    </source>
</reference>
<gene>
    <name evidence="1" type="ORF">G2W53_022925</name>
</gene>
<comment type="caution">
    <text evidence="1">The sequence shown here is derived from an EMBL/GenBank/DDBJ whole genome shotgun (WGS) entry which is preliminary data.</text>
</comment>
<evidence type="ECO:0000313" key="1">
    <source>
        <dbReference type="EMBL" id="KAF7824781.1"/>
    </source>
</evidence>
<sequence length="153" mass="17529">MVSFFYGLGKIQPEFPLNFRAKSINKSSDRYPLLFLDVTSEHKLIKAGHVISHIRNLLEPKPQSEVDLDALGFFEQFANISWRNLLPLAREDHAPGSSPAHDGGSGDLTGDWPIWRLRFLWCGHFSGSECYQGSPERIETDKTWKIFKQLVFH</sequence>
<keyword evidence="2" id="KW-1185">Reference proteome</keyword>
<name>A0A834WMK1_9FABA</name>
<proteinExistence type="predicted"/>
<evidence type="ECO:0000313" key="2">
    <source>
        <dbReference type="Proteomes" id="UP000634136"/>
    </source>
</evidence>
<accession>A0A834WMK1</accession>
<organism evidence="1 2">
    <name type="scientific">Senna tora</name>
    <dbReference type="NCBI Taxonomy" id="362788"/>
    <lineage>
        <taxon>Eukaryota</taxon>
        <taxon>Viridiplantae</taxon>
        <taxon>Streptophyta</taxon>
        <taxon>Embryophyta</taxon>
        <taxon>Tracheophyta</taxon>
        <taxon>Spermatophyta</taxon>
        <taxon>Magnoliopsida</taxon>
        <taxon>eudicotyledons</taxon>
        <taxon>Gunneridae</taxon>
        <taxon>Pentapetalae</taxon>
        <taxon>rosids</taxon>
        <taxon>fabids</taxon>
        <taxon>Fabales</taxon>
        <taxon>Fabaceae</taxon>
        <taxon>Caesalpinioideae</taxon>
        <taxon>Cassia clade</taxon>
        <taxon>Senna</taxon>
    </lineage>
</organism>
<protein>
    <submittedName>
        <fullName evidence="1">Uncharacterized protein</fullName>
    </submittedName>
</protein>